<dbReference type="InterPro" id="IPR022062">
    <property type="entry name" value="DUF3618"/>
</dbReference>
<dbReference type="Pfam" id="PF12277">
    <property type="entry name" value="DUF3618"/>
    <property type="match status" value="1"/>
</dbReference>
<keyword evidence="1" id="KW-1133">Transmembrane helix</keyword>
<gene>
    <name evidence="2" type="ORF">QYF68_02645</name>
</gene>
<dbReference type="Proteomes" id="UP001172687">
    <property type="component" value="Unassembled WGS sequence"/>
</dbReference>
<dbReference type="EMBL" id="JAUHTC010000011">
    <property type="protein sequence ID" value="MDN4516721.1"/>
    <property type="molecule type" value="Genomic_DNA"/>
</dbReference>
<name>A0ABT8H7I2_MYCAO</name>
<accession>A0ABT8H7I2</accession>
<reference evidence="2" key="1">
    <citation type="submission" date="2023-07" db="EMBL/GenBank/DDBJ databases">
        <title>Degradation of tert-butanol by M. austroafricanum TBA100.</title>
        <authorList>
            <person name="Helbich S."/>
            <person name="Vainshtein Y."/>
        </authorList>
    </citation>
    <scope>NUCLEOTIDE SEQUENCE</scope>
    <source>
        <strain evidence="2">TBA100</strain>
    </source>
</reference>
<organism evidence="2 3">
    <name type="scientific">Mycolicibacterium austroafricanum</name>
    <name type="common">Mycobacterium austroafricanum</name>
    <dbReference type="NCBI Taxonomy" id="39687"/>
    <lineage>
        <taxon>Bacteria</taxon>
        <taxon>Bacillati</taxon>
        <taxon>Actinomycetota</taxon>
        <taxon>Actinomycetes</taxon>
        <taxon>Mycobacteriales</taxon>
        <taxon>Mycobacteriaceae</taxon>
        <taxon>Mycolicibacterium</taxon>
    </lineage>
</organism>
<evidence type="ECO:0000313" key="2">
    <source>
        <dbReference type="EMBL" id="MDN4516721.1"/>
    </source>
</evidence>
<evidence type="ECO:0000313" key="3">
    <source>
        <dbReference type="Proteomes" id="UP001172687"/>
    </source>
</evidence>
<proteinExistence type="predicted"/>
<sequence>MAAGPDPRPEPGPDAGIAELQADIEQTRGELGATVGALSDKLDVKARARQAVADAKQNAKSRPAVPVSALLAAGAGIGLVVWLRRRR</sequence>
<comment type="caution">
    <text evidence="2">The sequence shown here is derived from an EMBL/GenBank/DDBJ whole genome shotgun (WGS) entry which is preliminary data.</text>
</comment>
<keyword evidence="1" id="KW-0472">Membrane</keyword>
<evidence type="ECO:0000256" key="1">
    <source>
        <dbReference type="SAM" id="Phobius"/>
    </source>
</evidence>
<keyword evidence="3" id="KW-1185">Reference proteome</keyword>
<dbReference type="RefSeq" id="WP_208674724.1">
    <property type="nucleotide sequence ID" value="NZ_CP070380.1"/>
</dbReference>
<feature type="transmembrane region" description="Helical" evidence="1">
    <location>
        <begin position="64"/>
        <end position="83"/>
    </location>
</feature>
<keyword evidence="1" id="KW-0812">Transmembrane</keyword>
<protein>
    <submittedName>
        <fullName evidence="2">DUF3618 domain-containing protein</fullName>
    </submittedName>
</protein>